<sequence>MKCEQLNEIKDDDGLHRGDDRMCSVRIPHQIINHLKTVLIFRFLFHLKFICTSKLTEEIDGISFNLKMQLQRGHKLRGNIDIRSAG</sequence>
<dbReference type="AlphaFoldDB" id="A0A0V1AN15"/>
<comment type="caution">
    <text evidence="1">The sequence shown here is derived from an EMBL/GenBank/DDBJ whole genome shotgun (WGS) entry which is preliminary data.</text>
</comment>
<keyword evidence="2" id="KW-1185">Reference proteome</keyword>
<dbReference type="Proteomes" id="UP000054776">
    <property type="component" value="Unassembled WGS sequence"/>
</dbReference>
<gene>
    <name evidence="1" type="ORF">T01_10840</name>
</gene>
<accession>A0A0V1AN15</accession>
<proteinExistence type="predicted"/>
<name>A0A0V1AN15_TRISP</name>
<dbReference type="EMBL" id="JYDH01000519">
    <property type="protein sequence ID" value="KRY26219.1"/>
    <property type="molecule type" value="Genomic_DNA"/>
</dbReference>
<feature type="non-terminal residue" evidence="1">
    <location>
        <position position="86"/>
    </location>
</feature>
<protein>
    <submittedName>
        <fullName evidence="1">Uncharacterized protein</fullName>
    </submittedName>
</protein>
<reference evidence="1 2" key="1">
    <citation type="submission" date="2015-01" db="EMBL/GenBank/DDBJ databases">
        <title>Evolution of Trichinella species and genotypes.</title>
        <authorList>
            <person name="Korhonen P.K."/>
            <person name="Edoardo P."/>
            <person name="Giuseppe L.R."/>
            <person name="Gasser R.B."/>
        </authorList>
    </citation>
    <scope>NUCLEOTIDE SEQUENCE [LARGE SCALE GENOMIC DNA]</scope>
    <source>
        <strain evidence="1">ISS3</strain>
    </source>
</reference>
<organism evidence="1 2">
    <name type="scientific">Trichinella spiralis</name>
    <name type="common">Trichina worm</name>
    <dbReference type="NCBI Taxonomy" id="6334"/>
    <lineage>
        <taxon>Eukaryota</taxon>
        <taxon>Metazoa</taxon>
        <taxon>Ecdysozoa</taxon>
        <taxon>Nematoda</taxon>
        <taxon>Enoplea</taxon>
        <taxon>Dorylaimia</taxon>
        <taxon>Trichinellida</taxon>
        <taxon>Trichinellidae</taxon>
        <taxon>Trichinella</taxon>
    </lineage>
</organism>
<evidence type="ECO:0000313" key="2">
    <source>
        <dbReference type="Proteomes" id="UP000054776"/>
    </source>
</evidence>
<evidence type="ECO:0000313" key="1">
    <source>
        <dbReference type="EMBL" id="KRY26219.1"/>
    </source>
</evidence>
<dbReference type="InParanoid" id="A0A0V1AN15"/>